<feature type="region of interest" description="Disordered" evidence="1">
    <location>
        <begin position="1"/>
        <end position="60"/>
    </location>
</feature>
<dbReference type="AlphaFoldDB" id="A0A074XIB2"/>
<dbReference type="OrthoDB" id="4343678at2759"/>
<name>A0A074XIB2_9PEZI</name>
<reference evidence="2 3" key="1">
    <citation type="journal article" date="2014" name="BMC Genomics">
        <title>Genome sequencing of four Aureobasidium pullulans varieties: biotechnological potential, stress tolerance, and description of new species.</title>
        <authorList>
            <person name="Gostin Ar C."/>
            <person name="Ohm R.A."/>
            <person name="Kogej T."/>
            <person name="Sonjak S."/>
            <person name="Turk M."/>
            <person name="Zajc J."/>
            <person name="Zalar P."/>
            <person name="Grube M."/>
            <person name="Sun H."/>
            <person name="Han J."/>
            <person name="Sharma A."/>
            <person name="Chiniquy J."/>
            <person name="Ngan C.Y."/>
            <person name="Lipzen A."/>
            <person name="Barry K."/>
            <person name="Grigoriev I.V."/>
            <person name="Gunde-Cimerman N."/>
        </authorList>
    </citation>
    <scope>NUCLEOTIDE SEQUENCE [LARGE SCALE GENOMIC DNA]</scope>
    <source>
        <strain evidence="2 3">CBS 147.97</strain>
    </source>
</reference>
<feature type="compositionally biased region" description="Basic and acidic residues" evidence="1">
    <location>
        <begin position="33"/>
        <end position="45"/>
    </location>
</feature>
<dbReference type="GeneID" id="25410116"/>
<organism evidence="2 3">
    <name type="scientific">Aureobasidium namibiae CBS 147.97</name>
    <dbReference type="NCBI Taxonomy" id="1043004"/>
    <lineage>
        <taxon>Eukaryota</taxon>
        <taxon>Fungi</taxon>
        <taxon>Dikarya</taxon>
        <taxon>Ascomycota</taxon>
        <taxon>Pezizomycotina</taxon>
        <taxon>Dothideomycetes</taxon>
        <taxon>Dothideomycetidae</taxon>
        <taxon>Dothideales</taxon>
        <taxon>Saccotheciaceae</taxon>
        <taxon>Aureobasidium</taxon>
    </lineage>
</organism>
<evidence type="ECO:0000313" key="3">
    <source>
        <dbReference type="Proteomes" id="UP000027730"/>
    </source>
</evidence>
<dbReference type="Proteomes" id="UP000027730">
    <property type="component" value="Unassembled WGS sequence"/>
</dbReference>
<dbReference type="EMBL" id="KL584707">
    <property type="protein sequence ID" value="KEQ74311.1"/>
    <property type="molecule type" value="Genomic_DNA"/>
</dbReference>
<dbReference type="STRING" id="1043004.A0A074XIB2"/>
<feature type="region of interest" description="Disordered" evidence="1">
    <location>
        <begin position="79"/>
        <end position="122"/>
    </location>
</feature>
<dbReference type="RefSeq" id="XP_013428566.1">
    <property type="nucleotide sequence ID" value="XM_013573112.1"/>
</dbReference>
<sequence length="188" mass="21655">MELNPAYYQPGNSRPIWGLADPLPRIVRPGTKPSDEEVKSGRLRQDALQPTESQMEQGYGLRLDLKKMIQDIHDATRDREEKYAEKHGKNQRHQDLSEDDDEKEDEEVNDEDVEATHCQGEEDQVSLNNIREELHNHHTLWAVFRTKLREPLAEVLAVSLIACLTLSRSLIDLGVCFDDDRYLCQCST</sequence>
<feature type="compositionally biased region" description="Basic and acidic residues" evidence="1">
    <location>
        <begin position="79"/>
        <end position="96"/>
    </location>
</feature>
<gene>
    <name evidence="2" type="ORF">M436DRAFT_44308</name>
</gene>
<protein>
    <submittedName>
        <fullName evidence="2">Uncharacterized protein</fullName>
    </submittedName>
</protein>
<evidence type="ECO:0000256" key="1">
    <source>
        <dbReference type="SAM" id="MobiDB-lite"/>
    </source>
</evidence>
<keyword evidence="3" id="KW-1185">Reference proteome</keyword>
<evidence type="ECO:0000313" key="2">
    <source>
        <dbReference type="EMBL" id="KEQ74311.1"/>
    </source>
</evidence>
<dbReference type="HOGENOM" id="CLU_1440774_0_0_1"/>
<proteinExistence type="predicted"/>
<feature type="compositionally biased region" description="Acidic residues" evidence="1">
    <location>
        <begin position="97"/>
        <end position="113"/>
    </location>
</feature>
<accession>A0A074XIB2</accession>